<organism evidence="1">
    <name type="scientific">Anopheles atroparvus</name>
    <name type="common">European mosquito</name>
    <dbReference type="NCBI Taxonomy" id="41427"/>
    <lineage>
        <taxon>Eukaryota</taxon>
        <taxon>Metazoa</taxon>
        <taxon>Ecdysozoa</taxon>
        <taxon>Arthropoda</taxon>
        <taxon>Hexapoda</taxon>
        <taxon>Insecta</taxon>
        <taxon>Pterygota</taxon>
        <taxon>Neoptera</taxon>
        <taxon>Endopterygota</taxon>
        <taxon>Diptera</taxon>
        <taxon>Nematocera</taxon>
        <taxon>Culicoidea</taxon>
        <taxon>Culicidae</taxon>
        <taxon>Anophelinae</taxon>
        <taxon>Anopheles</taxon>
    </lineage>
</organism>
<proteinExistence type="predicted"/>
<name>A0A182IUT8_ANOAO</name>
<evidence type="ECO:0000313" key="1">
    <source>
        <dbReference type="EnsemblMetazoa" id="AATE005889-PA.1"/>
    </source>
</evidence>
<reference evidence="1" key="1">
    <citation type="submission" date="2022-08" db="UniProtKB">
        <authorList>
            <consortium name="EnsemblMetazoa"/>
        </authorList>
    </citation>
    <scope>IDENTIFICATION</scope>
    <source>
        <strain evidence="1">EBRO</strain>
    </source>
</reference>
<sequence>MELVVSWKARLAAILNIDDPANIWIQLLDQLAGALQLLAHLPASGHQLAGEVEGGLGVPQRHIEAPGRVRSQVETVRQVTLQHDRMRAEQPVHAPGDIETLGERGDGWQDGVGAQQHKPVLLENVGVPATSVLGTRPAHRLADQHIAKVVALLCDAEERDQLQHVDDVTGCARSTATARCRLPTDSGEGTQRPEMATVVVLHVVVVAAELQTGSDLGAQQLHEALHLEMWPWKLPPLLRLLHNEQRDQFVGKAQHVRAAPAPARLVEIVAELERLQHPCSDVRHGVLLAQLGAQHITVVAGEVLQDLRTPAEGRLAKALLQGPVVRCVPVEQLHELHRIGQLGA</sequence>
<accession>A0A182IUT8</accession>
<protein>
    <submittedName>
        <fullName evidence="1">Uncharacterized protein</fullName>
    </submittedName>
</protein>
<dbReference type="EnsemblMetazoa" id="AATE005889-RA">
    <property type="protein sequence ID" value="AATE005889-PA.1"/>
    <property type="gene ID" value="AATE005889"/>
</dbReference>
<dbReference type="AlphaFoldDB" id="A0A182IUT8"/>
<dbReference type="VEuPathDB" id="VectorBase:AATE005889"/>